<dbReference type="GO" id="GO:0015562">
    <property type="term" value="F:efflux transmembrane transporter activity"/>
    <property type="evidence" value="ECO:0007669"/>
    <property type="project" value="InterPro"/>
</dbReference>
<organism evidence="3">
    <name type="scientific">Shewanella decolorationis</name>
    <dbReference type="NCBI Taxonomy" id="256839"/>
    <lineage>
        <taxon>Bacteria</taxon>
        <taxon>Pseudomonadati</taxon>
        <taxon>Pseudomonadota</taxon>
        <taxon>Gammaproteobacteria</taxon>
        <taxon>Alteromonadales</taxon>
        <taxon>Shewanellaceae</taxon>
        <taxon>Shewanella</taxon>
    </lineage>
</organism>
<dbReference type="InterPro" id="IPR003423">
    <property type="entry name" value="OMP_efflux"/>
</dbReference>
<name>A0A5B8R455_9GAMM</name>
<dbReference type="Pfam" id="PF02321">
    <property type="entry name" value="OEP"/>
    <property type="match status" value="1"/>
</dbReference>
<dbReference type="InterPro" id="IPR010131">
    <property type="entry name" value="MdtP/NodT-like"/>
</dbReference>
<feature type="signal peptide" evidence="2">
    <location>
        <begin position="1"/>
        <end position="35"/>
    </location>
</feature>
<sequence>MRDMPFKVKTKKPIGCRFSAVVLGMCLVFPGGAVSDEVPQSLTLADAVTLTLQRHPELQIYTSQQRVMEGRIQQASMGARSEIGLMIEDALGTGEHSALKSMQSTLTFSWLLQQDLIDSRVNAAKTEATQLEIEKQIKALDLSSQVAQHFVDLLVKQERLKLNLMAETQAKEVVKTVAKRVQAGKSSAVETQLAKAELIRRGLAVEDIEHELKASRYQLASLWGKPKVSYRFSGNLLDMPKVPSVDSQFNLLKKHPRFQQFATAQRIAQSQIELARIEAKPQWQLTAGVRRYEASDDFGLVAGISIPWGSSNRNAGTIAALQAQQDVLANEQNALMQAQDAQLYVLLQEMAHSAHVIDTVRSDIVPTLEKALSEASNAFDKGLLSYNQYNDVYRELLSAQYQLLDAFESLHLQHIEIQRLTGTSISQ</sequence>
<evidence type="ECO:0000256" key="2">
    <source>
        <dbReference type="SAM" id="SignalP"/>
    </source>
</evidence>
<dbReference type="PANTHER" id="PTHR30203:SF24">
    <property type="entry name" value="BLR4935 PROTEIN"/>
    <property type="match status" value="1"/>
</dbReference>
<dbReference type="EMBL" id="CP031775">
    <property type="protein sequence ID" value="QDZ92888.1"/>
    <property type="molecule type" value="Genomic_DNA"/>
</dbReference>
<protein>
    <submittedName>
        <fullName evidence="3">TolC family protein</fullName>
    </submittedName>
</protein>
<dbReference type="RefSeq" id="WP_208660734.1">
    <property type="nucleotide sequence ID" value="NZ_CP076856.1"/>
</dbReference>
<comment type="similarity">
    <text evidence="1">Belongs to the outer membrane factor (OMF) (TC 1.B.17) family.</text>
</comment>
<evidence type="ECO:0000313" key="3">
    <source>
        <dbReference type="EMBL" id="QDZ92888.1"/>
    </source>
</evidence>
<dbReference type="AlphaFoldDB" id="A0A5B8R455"/>
<gene>
    <name evidence="3" type="ORF">D0436_21855</name>
</gene>
<proteinExistence type="inferred from homology"/>
<accession>A0A5B8R455</accession>
<keyword evidence="2" id="KW-0732">Signal</keyword>
<evidence type="ECO:0000256" key="1">
    <source>
        <dbReference type="ARBA" id="ARBA00007613"/>
    </source>
</evidence>
<reference evidence="3" key="1">
    <citation type="journal article" date="2019" name="Ecotoxicol. Environ. Saf.">
        <title>Microbial characterization of heavy metal resistant bacterial strains isolated from an electroplating wastewater treatment plant.</title>
        <authorList>
            <person name="Cai X."/>
            <person name="Zheng X."/>
            <person name="Zhang D."/>
            <person name="Iqbal W."/>
            <person name="Liu C."/>
            <person name="Yang B."/>
            <person name="Zhao X."/>
            <person name="Lu X."/>
            <person name="Mao Y."/>
        </authorList>
    </citation>
    <scope>NUCLEOTIDE SEQUENCE [LARGE SCALE GENOMIC DNA]</scope>
    <source>
        <strain evidence="3">Ni1-3</strain>
    </source>
</reference>
<dbReference type="Gene3D" id="1.20.1600.10">
    <property type="entry name" value="Outer membrane efflux proteins (OEP)"/>
    <property type="match status" value="1"/>
</dbReference>
<dbReference type="SUPFAM" id="SSF56954">
    <property type="entry name" value="Outer membrane efflux proteins (OEP)"/>
    <property type="match status" value="1"/>
</dbReference>
<feature type="chain" id="PRO_5022665867" evidence="2">
    <location>
        <begin position="36"/>
        <end position="427"/>
    </location>
</feature>
<dbReference type="PANTHER" id="PTHR30203">
    <property type="entry name" value="OUTER MEMBRANE CATION EFFLUX PROTEIN"/>
    <property type="match status" value="1"/>
</dbReference>